<evidence type="ECO:0000256" key="1">
    <source>
        <dbReference type="SAM" id="MobiDB-lite"/>
    </source>
</evidence>
<dbReference type="EMBL" id="LAZR01000062">
    <property type="protein sequence ID" value="KKN96884.1"/>
    <property type="molecule type" value="Genomic_DNA"/>
</dbReference>
<protein>
    <submittedName>
        <fullName evidence="2">Uncharacterized protein</fullName>
    </submittedName>
</protein>
<accession>A0A0F9UYT0</accession>
<gene>
    <name evidence="2" type="ORF">LCGC14_0165280</name>
</gene>
<comment type="caution">
    <text evidence="2">The sequence shown here is derived from an EMBL/GenBank/DDBJ whole genome shotgun (WGS) entry which is preliminary data.</text>
</comment>
<name>A0A0F9UYT0_9ZZZZ</name>
<feature type="region of interest" description="Disordered" evidence="1">
    <location>
        <begin position="104"/>
        <end position="123"/>
    </location>
</feature>
<proteinExistence type="predicted"/>
<reference evidence="2" key="1">
    <citation type="journal article" date="2015" name="Nature">
        <title>Complex archaea that bridge the gap between prokaryotes and eukaryotes.</title>
        <authorList>
            <person name="Spang A."/>
            <person name="Saw J.H."/>
            <person name="Jorgensen S.L."/>
            <person name="Zaremba-Niedzwiedzka K."/>
            <person name="Martijn J."/>
            <person name="Lind A.E."/>
            <person name="van Eijk R."/>
            <person name="Schleper C."/>
            <person name="Guy L."/>
            <person name="Ettema T.J."/>
        </authorList>
    </citation>
    <scope>NUCLEOTIDE SEQUENCE</scope>
</reference>
<feature type="compositionally biased region" description="Basic residues" evidence="1">
    <location>
        <begin position="128"/>
        <end position="140"/>
    </location>
</feature>
<sequence>MLTAKQRALLYNEGVDAPDAVLLMLGGQPMVEGLNKGDSLIVTRDGVLRDYDTEETLPAGDYVVSDVASGWMVFSCAKDNSKHYHVNNRAIEAAIAGNEIRFDENLDEGPGRKPGTVTGHPGQIRAMFKKGHLKKGKNPRSGRSTGKLEYRKRVAQPQAQPPQQQQQQQQPAARPSQAPERSASGQRV</sequence>
<feature type="region of interest" description="Disordered" evidence="1">
    <location>
        <begin position="128"/>
        <end position="188"/>
    </location>
</feature>
<organism evidence="2">
    <name type="scientific">marine sediment metagenome</name>
    <dbReference type="NCBI Taxonomy" id="412755"/>
    <lineage>
        <taxon>unclassified sequences</taxon>
        <taxon>metagenomes</taxon>
        <taxon>ecological metagenomes</taxon>
    </lineage>
</organism>
<evidence type="ECO:0000313" key="2">
    <source>
        <dbReference type="EMBL" id="KKN96884.1"/>
    </source>
</evidence>
<feature type="compositionally biased region" description="Low complexity" evidence="1">
    <location>
        <begin position="155"/>
        <end position="179"/>
    </location>
</feature>
<dbReference type="AlphaFoldDB" id="A0A0F9UYT0"/>